<dbReference type="GeneID" id="113092875"/>
<dbReference type="Gene3D" id="1.10.720.30">
    <property type="entry name" value="SAP domain"/>
    <property type="match status" value="1"/>
</dbReference>
<dbReference type="RefSeq" id="XP_026114431.1">
    <property type="nucleotide sequence ID" value="XM_026258646.1"/>
</dbReference>
<dbReference type="Pfam" id="PF18717">
    <property type="entry name" value="CxC4"/>
    <property type="match status" value="1"/>
</dbReference>
<proteinExistence type="predicted"/>
<evidence type="ECO:0000256" key="1">
    <source>
        <dbReference type="SAM" id="MobiDB-lite"/>
    </source>
</evidence>
<feature type="region of interest" description="Disordered" evidence="1">
    <location>
        <begin position="142"/>
        <end position="262"/>
    </location>
</feature>
<gene>
    <name evidence="4" type="primary">LOC113092875</name>
</gene>
<dbReference type="Pfam" id="PF02037">
    <property type="entry name" value="SAP"/>
    <property type="match status" value="1"/>
</dbReference>
<evidence type="ECO:0000313" key="4">
    <source>
        <dbReference type="RefSeq" id="XP_026114431.1"/>
    </source>
</evidence>
<accession>A0A6P6P061</accession>
<dbReference type="InterPro" id="IPR003034">
    <property type="entry name" value="SAP_dom"/>
</dbReference>
<sequence length="1228" mass="138725">MHFPINPSNVIESDAEIKHKRRLLLRDRLNMNHITVQRRGKDPQPQRCHEDANLFTCPFCSSDTYKPCQYHQIMTHIAGHKLRSVEHGDYVIYSCGLGCGQKAKHFHCCQCPQTYINKGALKEHLCKKHPISAFTAALQPVARPAQETSSQQPVARPAQETSSQQPVARPAQETSSQQPVARPAQETSSQQPVARPAQETSSQQPVARPAQETSSQQPVARPAQETSSQQPVARPAQETSSQQPVARPAQETSSQQPVARPVESAAPLVIKRKKITVSCPHCGVSLNSKNLKKHIERKHEAINPITSTCHLPAQCVDKKNGIYVVAKTFRGPCIPIHVAKKIWGSSQKVMCEMDVCNTCAEMAQRSDLLVTPCVHLRSVDYSSAIAPNEDLSEDVLTEMVEQKWFGDTRKNQCLKQQDQAKSKGATFASLVTIGGPDYKYYISVYEPKVSHYSRLARVLVNYNSKTNTWHCPCLKGRKSCLHKSIGKWCLFQMKRQLFTTLPQAEAVREPSQHEDVMMSGQQWEYPPKGEGLKQMVQYIYHNKKLPETLSDVFTEDVKEEDIPKHLIPEEEFCSQCPGPVHLSDPILITRNAKVAMLTGVVTGISTYCKKCSNCGLFYRYQDWMHGLHNFNDQLLLTVFLCIFIRNSVQAHVSVGRVRSILQKTSHVPYPKEFFHAYLHFEALTHHDYNFSCLKCGHHPPVVVMDLHRKGVFSMPVSDISEPHETYNGEVNSEDFWETLSMERIAAGLLKIGDRNPYNIKPNFEYWAPWIGRYTRKAPIVLNTEWQKVQSTSAQDLITEMDITEERLSDELMKLKVADIRKLCKACGVATQGSKTDLLSRLRGQMQTRTAYDKIFQKVWGASGGWAVILCPCGVVYSVKCLIRAESPRDFSDMLFSWKHMPNICIYDFARGLATHSNVRRPEAMPFAPFDGRLAEDTEDNLRAALSGTLTVSLPWLNEKKLDEDVSCHPVTGSSDHYALYDKFHESNSKDVRDSLRKIQLVPELAGSVNTQAAEQLFSGMRKNNYFLNMMSPTTHMFFVRNILHIQNEEKNKSMLKKIQKCHSKTTVNLQKDSLGRLVVDKENRGPERTRLHLIKPTKACWSKPLNRSQRKLVAQALSVSKDDEVAYVGSTVIKQKDFTTLTELSEVEGSVLNSCFCVLQRIALSQNVDIYPVNSHVIVTWLPPICAHPLDSLPPEISSKDAVVFPSYVPGHWMLCRNCSQPLSWAMD</sequence>
<keyword evidence="3" id="KW-1185">Reference proteome</keyword>
<dbReference type="KEGG" id="caua:113092875"/>
<dbReference type="Proteomes" id="UP000515129">
    <property type="component" value="Unplaced"/>
</dbReference>
<protein>
    <submittedName>
        <fullName evidence="4">Uncharacterized protein LOC113092875</fullName>
    </submittedName>
</protein>
<dbReference type="InterPro" id="IPR036361">
    <property type="entry name" value="SAP_dom_sf"/>
</dbReference>
<dbReference type="PROSITE" id="PS00028">
    <property type="entry name" value="ZINC_FINGER_C2H2_1"/>
    <property type="match status" value="1"/>
</dbReference>
<dbReference type="OrthoDB" id="8948380at2759"/>
<evidence type="ECO:0000313" key="3">
    <source>
        <dbReference type="Proteomes" id="UP000515129"/>
    </source>
</evidence>
<dbReference type="PANTHER" id="PTHR17609:SF3">
    <property type="entry name" value="SAP DOMAIN-CONTAINING PROTEIN"/>
    <property type="match status" value="1"/>
</dbReference>
<dbReference type="SMART" id="SM00513">
    <property type="entry name" value="SAP"/>
    <property type="match status" value="1"/>
</dbReference>
<feature type="domain" description="SAP" evidence="2">
    <location>
        <begin position="811"/>
        <end position="845"/>
    </location>
</feature>
<dbReference type="SMART" id="SM00355">
    <property type="entry name" value="ZnF_C2H2"/>
    <property type="match status" value="3"/>
</dbReference>
<name>A0A6P6P061_CARAU</name>
<organism evidence="3 4">
    <name type="scientific">Carassius auratus</name>
    <name type="common">Goldfish</name>
    <dbReference type="NCBI Taxonomy" id="7957"/>
    <lineage>
        <taxon>Eukaryota</taxon>
        <taxon>Metazoa</taxon>
        <taxon>Chordata</taxon>
        <taxon>Craniata</taxon>
        <taxon>Vertebrata</taxon>
        <taxon>Euteleostomi</taxon>
        <taxon>Actinopterygii</taxon>
        <taxon>Neopterygii</taxon>
        <taxon>Teleostei</taxon>
        <taxon>Ostariophysi</taxon>
        <taxon>Cypriniformes</taxon>
        <taxon>Cyprinidae</taxon>
        <taxon>Cyprininae</taxon>
        <taxon>Carassius</taxon>
    </lineage>
</organism>
<dbReference type="InterPro" id="IPR040648">
    <property type="entry name" value="HMGXB3_CxC4"/>
</dbReference>
<dbReference type="InterPro" id="IPR013087">
    <property type="entry name" value="Znf_C2H2_type"/>
</dbReference>
<dbReference type="PROSITE" id="PS50800">
    <property type="entry name" value="SAP"/>
    <property type="match status" value="1"/>
</dbReference>
<dbReference type="SUPFAM" id="SSF68906">
    <property type="entry name" value="SAP domain"/>
    <property type="match status" value="1"/>
</dbReference>
<dbReference type="PANTHER" id="PTHR17609">
    <property type="entry name" value="HMG DOMAIN-CONTAINING PROTEIN 3"/>
    <property type="match status" value="1"/>
</dbReference>
<dbReference type="InterPro" id="IPR039598">
    <property type="entry name" value="HMGXB3"/>
</dbReference>
<dbReference type="AlphaFoldDB" id="A0A6P6P061"/>
<evidence type="ECO:0000259" key="2">
    <source>
        <dbReference type="PROSITE" id="PS50800"/>
    </source>
</evidence>
<reference evidence="4" key="1">
    <citation type="submission" date="2025-08" db="UniProtKB">
        <authorList>
            <consortium name="RefSeq"/>
        </authorList>
    </citation>
    <scope>IDENTIFICATION</scope>
    <source>
        <strain evidence="4">Wakin</strain>
        <tissue evidence="4">Muscle</tissue>
    </source>
</reference>
<feature type="compositionally biased region" description="Polar residues" evidence="1">
    <location>
        <begin position="146"/>
        <end position="257"/>
    </location>
</feature>